<sequence length="257" mass="27678">MRAWFGLFATVLSTVVVTSSHGTKDDVPTMFLASGGRGPPAIQRLMADQAADVLADRVLADEFAQRRRQILIGDTYSPSAHLLGRNAMGAGETIRRLKKPCGFMPKASCPGRCKSSRNDGECEDCTTCNYYNFMPPSECAQCTPTQPCNSCRAHRFMPPAKCPGEENGYGTPEPTAKPPTTTATPVPVTPKPEPKPEPKPSTPRPEPTSRPEPTPEPTVYTPPPTVYTPPPTVYTPPPTVYTPAPTVYSPVPVPVTP</sequence>
<feature type="chain" id="PRO_5025451091" description="TNFR-Cys domain-containing protein" evidence="2">
    <location>
        <begin position="20"/>
        <end position="257"/>
    </location>
</feature>
<protein>
    <recommendedName>
        <fullName evidence="4">TNFR-Cys domain-containing protein</fullName>
    </recommendedName>
</protein>
<comment type="caution">
    <text evidence="3">The sequence shown here is derived from an EMBL/GenBank/DDBJ whole genome shotgun (WGS) entry which is preliminary data.</text>
</comment>
<dbReference type="AlphaFoldDB" id="A0A6A4YHB5"/>
<feature type="signal peptide" evidence="2">
    <location>
        <begin position="1"/>
        <end position="19"/>
    </location>
</feature>
<organism evidence="3">
    <name type="scientific">Aphanomyces stellatus</name>
    <dbReference type="NCBI Taxonomy" id="120398"/>
    <lineage>
        <taxon>Eukaryota</taxon>
        <taxon>Sar</taxon>
        <taxon>Stramenopiles</taxon>
        <taxon>Oomycota</taxon>
        <taxon>Saprolegniomycetes</taxon>
        <taxon>Saprolegniales</taxon>
        <taxon>Verrucalvaceae</taxon>
        <taxon>Aphanomyces</taxon>
    </lineage>
</organism>
<feature type="compositionally biased region" description="Low complexity" evidence="1">
    <location>
        <begin position="241"/>
        <end position="250"/>
    </location>
</feature>
<feature type="compositionally biased region" description="Pro residues" evidence="1">
    <location>
        <begin position="199"/>
        <end position="240"/>
    </location>
</feature>
<name>A0A6A4YHB5_9STRA</name>
<accession>A0A6A4YHB5</accession>
<feature type="non-terminal residue" evidence="3">
    <location>
        <position position="257"/>
    </location>
</feature>
<dbReference type="PRINTS" id="PR01217">
    <property type="entry name" value="PRICHEXTENSN"/>
</dbReference>
<feature type="compositionally biased region" description="Low complexity" evidence="1">
    <location>
        <begin position="171"/>
        <end position="186"/>
    </location>
</feature>
<evidence type="ECO:0008006" key="4">
    <source>
        <dbReference type="Google" id="ProtNLM"/>
    </source>
</evidence>
<reference evidence="3" key="1">
    <citation type="submission" date="2019-06" db="EMBL/GenBank/DDBJ databases">
        <title>Genomics analysis of Aphanomyces spp. identifies a new class of oomycete effector associated with host adaptation.</title>
        <authorList>
            <person name="Gaulin E."/>
        </authorList>
    </citation>
    <scope>NUCLEOTIDE SEQUENCE</scope>
    <source>
        <strain evidence="3">CBS 578.67</strain>
    </source>
</reference>
<gene>
    <name evidence="3" type="ORF">As57867_013512</name>
</gene>
<evidence type="ECO:0000256" key="1">
    <source>
        <dbReference type="SAM" id="MobiDB-lite"/>
    </source>
</evidence>
<keyword evidence="2" id="KW-0732">Signal</keyword>
<feature type="region of interest" description="Disordered" evidence="1">
    <location>
        <begin position="165"/>
        <end position="257"/>
    </location>
</feature>
<evidence type="ECO:0000256" key="2">
    <source>
        <dbReference type="SAM" id="SignalP"/>
    </source>
</evidence>
<evidence type="ECO:0000313" key="3">
    <source>
        <dbReference type="EMBL" id="KAF0695611.1"/>
    </source>
</evidence>
<proteinExistence type="predicted"/>
<dbReference type="EMBL" id="VJMH01005464">
    <property type="protein sequence ID" value="KAF0695611.1"/>
    <property type="molecule type" value="Genomic_DNA"/>
</dbReference>